<feature type="domain" description="SbsA Ig-like" evidence="2">
    <location>
        <begin position="3"/>
        <end position="98"/>
    </location>
</feature>
<evidence type="ECO:0000313" key="3">
    <source>
        <dbReference type="EMBL" id="QSX96462.1"/>
    </source>
</evidence>
<keyword evidence="1" id="KW-0732">Signal</keyword>
<organism evidence="3 4">
    <name type="scientific">Janthinobacterium lividum</name>
    <dbReference type="NCBI Taxonomy" id="29581"/>
    <lineage>
        <taxon>Bacteria</taxon>
        <taxon>Pseudomonadati</taxon>
        <taxon>Pseudomonadota</taxon>
        <taxon>Betaproteobacteria</taxon>
        <taxon>Burkholderiales</taxon>
        <taxon>Oxalobacteraceae</taxon>
        <taxon>Janthinobacterium</taxon>
    </lineage>
</organism>
<dbReference type="InterPro" id="IPR032812">
    <property type="entry name" value="SbsA_Ig"/>
</dbReference>
<accession>A0AAJ4MTA1</accession>
<dbReference type="InterPro" id="IPR036278">
    <property type="entry name" value="Sialidase_sf"/>
</dbReference>
<dbReference type="Pfam" id="PF13205">
    <property type="entry name" value="Big_5"/>
    <property type="match status" value="1"/>
</dbReference>
<protein>
    <submittedName>
        <fullName evidence="3">Ig-like domain-containing protein</fullName>
    </submittedName>
</protein>
<evidence type="ECO:0000259" key="2">
    <source>
        <dbReference type="Pfam" id="PF13205"/>
    </source>
</evidence>
<reference evidence="3 4" key="1">
    <citation type="submission" date="2021-03" db="EMBL/GenBank/DDBJ databases">
        <title>Draft genome sequence of Janthinobacterium sp. strain PLB02 isolated from infected primmorphs (Lubomirskia baicalensis).</title>
        <authorList>
            <person name="Chernogor L.I."/>
            <person name="Belikov S.I."/>
            <person name="Petrushin I.S."/>
        </authorList>
    </citation>
    <scope>NUCLEOTIDE SEQUENCE [LARGE SCALE GENOMIC DNA]</scope>
    <source>
        <strain evidence="3 4">PLB02</strain>
    </source>
</reference>
<dbReference type="RefSeq" id="WP_191909551.1">
    <property type="nucleotide sequence ID" value="NZ_CP071520.1"/>
</dbReference>
<evidence type="ECO:0000313" key="4">
    <source>
        <dbReference type="Proteomes" id="UP000662821"/>
    </source>
</evidence>
<dbReference type="SUPFAM" id="SSF50939">
    <property type="entry name" value="Sialidases"/>
    <property type="match status" value="1"/>
</dbReference>
<proteinExistence type="predicted"/>
<gene>
    <name evidence="3" type="ORF">J3P46_00215</name>
</gene>
<sequence>MLSGTPADAATQVSRGSGLAATLSVAPDPVSIHASSVSLLGPQGNPVPGTLSVSGNEIRLQPAVALPGGTQYTLNFATGIKDVAGRPLSAAVSRSFTTAAQTWGATSRQLAEMPYFTGGVVPTVAVDKAGDVTVVWQHNVSGIATVFAARMDHRTGNWSAPVNIHSAANMFGGMGPLSMVADGSGNVYVLWFDAADPQQSVWMARYVAAASAWLASVAIKGLPGGTSFNAVLPAVDAKGILTVVLRSYVWDGLYSMRYDVASGAWSVPREILPPSADNFVHNLDLAVDGVGNLFLGWVQRGNVGDASNGLNVVRYSSDTGNWSGPHVLDDNLISEPYALVADAQGGATIAWTHGSGIMDTPAIHAARFDASAMAWGLPVVLSITADGFGANSPAVAIDASGIATVVWAQQRGIYGVRSSRTSAAWTVAQRLGTAIPGNAPFAITADIAGNVALLYEQDGAILAIPYSATQAQWMTPTAIASPDGGQNMFANAPIAVRDASSNVTVVWLAQISVGGIPRYIVASNSLR</sequence>
<dbReference type="Gene3D" id="2.60.40.1220">
    <property type="match status" value="1"/>
</dbReference>
<dbReference type="InterPro" id="IPR014755">
    <property type="entry name" value="Cu-Rt/internalin_Ig-like"/>
</dbReference>
<dbReference type="EMBL" id="CP071520">
    <property type="protein sequence ID" value="QSX96462.1"/>
    <property type="molecule type" value="Genomic_DNA"/>
</dbReference>
<evidence type="ECO:0000256" key="1">
    <source>
        <dbReference type="ARBA" id="ARBA00022729"/>
    </source>
</evidence>
<name>A0AAJ4MTA1_9BURK</name>
<dbReference type="Proteomes" id="UP000662821">
    <property type="component" value="Chromosome"/>
</dbReference>
<dbReference type="AlphaFoldDB" id="A0AAJ4MTA1"/>